<dbReference type="EMBL" id="VLNT01000001">
    <property type="protein sequence ID" value="TSD68110.1"/>
    <property type="molecule type" value="Genomic_DNA"/>
</dbReference>
<organism evidence="1 2">
    <name type="scientific">Aeromicrobium piscarium</name>
    <dbReference type="NCBI Taxonomy" id="2590901"/>
    <lineage>
        <taxon>Bacteria</taxon>
        <taxon>Bacillati</taxon>
        <taxon>Actinomycetota</taxon>
        <taxon>Actinomycetes</taxon>
        <taxon>Propionibacteriales</taxon>
        <taxon>Nocardioidaceae</taxon>
        <taxon>Aeromicrobium</taxon>
    </lineage>
</organism>
<reference evidence="1 2" key="1">
    <citation type="submission" date="2019-07" db="EMBL/GenBank/DDBJ databases">
        <authorList>
            <person name="Zhao L.H."/>
        </authorList>
    </citation>
    <scope>NUCLEOTIDE SEQUENCE [LARGE SCALE GENOMIC DNA]</scope>
    <source>
        <strain evidence="1 2">Co35</strain>
    </source>
</reference>
<proteinExistence type="predicted"/>
<accession>A0A554SP45</accession>
<dbReference type="RefSeq" id="WP_143911058.1">
    <property type="nucleotide sequence ID" value="NZ_VLNT01000001.1"/>
</dbReference>
<sequence>MTENLPHLSSGQSEADIRAEALREAAKTLSHWFQADSVPAPMVKQKLYDLAAIAERGDVQ</sequence>
<comment type="caution">
    <text evidence="1">The sequence shown here is derived from an EMBL/GenBank/DDBJ whole genome shotgun (WGS) entry which is preliminary data.</text>
</comment>
<dbReference type="AlphaFoldDB" id="A0A554SP45"/>
<dbReference type="Proteomes" id="UP000316988">
    <property type="component" value="Unassembled WGS sequence"/>
</dbReference>
<gene>
    <name evidence="1" type="ORF">FNM00_00500</name>
</gene>
<evidence type="ECO:0000313" key="1">
    <source>
        <dbReference type="EMBL" id="TSD68110.1"/>
    </source>
</evidence>
<evidence type="ECO:0000313" key="2">
    <source>
        <dbReference type="Proteomes" id="UP000316988"/>
    </source>
</evidence>
<protein>
    <submittedName>
        <fullName evidence="1">Uncharacterized protein</fullName>
    </submittedName>
</protein>
<keyword evidence="2" id="KW-1185">Reference proteome</keyword>
<name>A0A554SP45_9ACTN</name>